<comment type="caution">
    <text evidence="1">The sequence shown here is derived from an EMBL/GenBank/DDBJ whole genome shotgun (WGS) entry which is preliminary data.</text>
</comment>
<dbReference type="AlphaFoldDB" id="A0A645AY42"/>
<sequence length="199" mass="21825">MARVRLEEMDLPDPDEGTGLLRLVTECVDYLVDLQGKVLMGPYPKREHGVHGRLTGRSDDQGDVELVVPGFGDPVYFGIEPFDVVLLLLELCLGDEKREADLVVPGVIQLIADEAVDGAHYLPSVGGPDVHPLDRIALIGEPCLLDDVEIPFRIVLAVQWDHRLGLSASAMIGATDMWESSFSRVLQQSTPSRELPVSF</sequence>
<proteinExistence type="predicted"/>
<accession>A0A645AY42</accession>
<organism evidence="1">
    <name type="scientific">bioreactor metagenome</name>
    <dbReference type="NCBI Taxonomy" id="1076179"/>
    <lineage>
        <taxon>unclassified sequences</taxon>
        <taxon>metagenomes</taxon>
        <taxon>ecological metagenomes</taxon>
    </lineage>
</organism>
<dbReference type="EMBL" id="VSSQ01016591">
    <property type="protein sequence ID" value="MPM58090.1"/>
    <property type="molecule type" value="Genomic_DNA"/>
</dbReference>
<protein>
    <submittedName>
        <fullName evidence="1">Uncharacterized protein</fullName>
    </submittedName>
</protein>
<gene>
    <name evidence="1" type="ORF">SDC9_104919</name>
</gene>
<evidence type="ECO:0000313" key="1">
    <source>
        <dbReference type="EMBL" id="MPM58090.1"/>
    </source>
</evidence>
<name>A0A645AY42_9ZZZZ</name>
<reference evidence="1" key="1">
    <citation type="submission" date="2019-08" db="EMBL/GenBank/DDBJ databases">
        <authorList>
            <person name="Kucharzyk K."/>
            <person name="Murdoch R.W."/>
            <person name="Higgins S."/>
            <person name="Loffler F."/>
        </authorList>
    </citation>
    <scope>NUCLEOTIDE SEQUENCE</scope>
</reference>